<dbReference type="PANTHER" id="PTHR14241:SF19">
    <property type="entry name" value="INTERFERON-INDUCED PROTEIN 44-LIKE ISOFORM X1-RELATED"/>
    <property type="match status" value="1"/>
</dbReference>
<dbReference type="Proteomes" id="UP000694548">
    <property type="component" value="Chromosome sgr17"/>
</dbReference>
<evidence type="ECO:0000313" key="2">
    <source>
        <dbReference type="Proteomes" id="UP000694548"/>
    </source>
</evidence>
<proteinExistence type="predicted"/>
<name>A0A8C6PLG4_NOTFU</name>
<dbReference type="PANTHER" id="PTHR14241">
    <property type="entry name" value="INTERFERON-INDUCED PROTEIN 44"/>
    <property type="match status" value="1"/>
</dbReference>
<dbReference type="Gene3D" id="3.40.50.300">
    <property type="entry name" value="P-loop containing nucleotide triphosphate hydrolases"/>
    <property type="match status" value="1"/>
</dbReference>
<sequence length="324" mass="35974">SHLELDLLQKEPAVEINPRKHSASAQTVRLPRRADLTSHALTLHDPVLGCDPTAHTVRLVATQQYMLVADQSLNIQQNETKSRFLFSAGRMEMERIRTYKPTVSSVSQARVLMIGPLGAGKSSFFNSINSVFRGHITNQAMSSSSSTSLTTQFRAYSLKDGREGKLLPIALCDTMGLDESKGAGLNVDDISSILQSHLPDSYQVFNYILDVASNRNVSGLKDKIHCVVYVFDTCKVSIMSNKLEEKLEAIRSKVNLQGIPRMMEVVSTKLGVPLSCIVPVKNYTRDLELDLNCDVLLLSAVIQMLHFADNYFDEVSDRVSKIQI</sequence>
<organism evidence="1 2">
    <name type="scientific">Nothobranchius furzeri</name>
    <name type="common">Turquoise killifish</name>
    <dbReference type="NCBI Taxonomy" id="105023"/>
    <lineage>
        <taxon>Eukaryota</taxon>
        <taxon>Metazoa</taxon>
        <taxon>Chordata</taxon>
        <taxon>Craniata</taxon>
        <taxon>Vertebrata</taxon>
        <taxon>Euteleostomi</taxon>
        <taxon>Actinopterygii</taxon>
        <taxon>Neopterygii</taxon>
        <taxon>Teleostei</taxon>
        <taxon>Neoteleostei</taxon>
        <taxon>Acanthomorphata</taxon>
        <taxon>Ovalentaria</taxon>
        <taxon>Atherinomorphae</taxon>
        <taxon>Cyprinodontiformes</taxon>
        <taxon>Nothobranchiidae</taxon>
        <taxon>Nothobranchius</taxon>
    </lineage>
</organism>
<reference evidence="1" key="1">
    <citation type="submission" date="2014-08" db="EMBL/GenBank/DDBJ databases">
        <authorList>
            <person name="Senf B."/>
            <person name="Petzold A."/>
            <person name="Downie B.R."/>
            <person name="Koch P."/>
            <person name="Platzer M."/>
        </authorList>
    </citation>
    <scope>NUCLEOTIDE SEQUENCE [LARGE SCALE GENOMIC DNA]</scope>
    <source>
        <strain evidence="1">GRZ</strain>
    </source>
</reference>
<dbReference type="SUPFAM" id="SSF52540">
    <property type="entry name" value="P-loop containing nucleoside triphosphate hydrolases"/>
    <property type="match status" value="1"/>
</dbReference>
<dbReference type="GO" id="GO:0006955">
    <property type="term" value="P:immune response"/>
    <property type="evidence" value="ECO:0007669"/>
    <property type="project" value="TreeGrafter"/>
</dbReference>
<accession>A0A8C6PLG4</accession>
<evidence type="ECO:0008006" key="3">
    <source>
        <dbReference type="Google" id="ProtNLM"/>
    </source>
</evidence>
<dbReference type="AlphaFoldDB" id="A0A8C6PLG4"/>
<keyword evidence="2" id="KW-1185">Reference proteome</keyword>
<reference evidence="1" key="2">
    <citation type="submission" date="2025-08" db="UniProtKB">
        <authorList>
            <consortium name="Ensembl"/>
        </authorList>
    </citation>
    <scope>IDENTIFICATION</scope>
</reference>
<dbReference type="GeneTree" id="ENSGT00940000163581"/>
<protein>
    <recommendedName>
        <fullName evidence="3">G domain-containing protein</fullName>
    </recommendedName>
</protein>
<dbReference type="Ensembl" id="ENSNFUT00015046966.1">
    <property type="protein sequence ID" value="ENSNFUP00015045011.1"/>
    <property type="gene ID" value="ENSNFUG00015021375.1"/>
</dbReference>
<evidence type="ECO:0000313" key="1">
    <source>
        <dbReference type="Ensembl" id="ENSNFUP00015045011.1"/>
    </source>
</evidence>
<reference evidence="1" key="3">
    <citation type="submission" date="2025-09" db="UniProtKB">
        <authorList>
            <consortium name="Ensembl"/>
        </authorList>
    </citation>
    <scope>IDENTIFICATION</scope>
</reference>
<dbReference type="InterPro" id="IPR027417">
    <property type="entry name" value="P-loop_NTPase"/>
</dbReference>